<evidence type="ECO:0000313" key="1">
    <source>
        <dbReference type="EMBL" id="KAJ2686521.1"/>
    </source>
</evidence>
<dbReference type="AlphaFoldDB" id="A0A9W8L4H6"/>
<proteinExistence type="predicted"/>
<dbReference type="EMBL" id="JANBTX010000104">
    <property type="protein sequence ID" value="KAJ2686521.1"/>
    <property type="molecule type" value="Genomic_DNA"/>
</dbReference>
<comment type="caution">
    <text evidence="1">The sequence shown here is derived from an EMBL/GenBank/DDBJ whole genome shotgun (WGS) entry which is preliminary data.</text>
</comment>
<name>A0A9W8L4H6_9FUNG</name>
<reference evidence="1" key="1">
    <citation type="submission" date="2022-07" db="EMBL/GenBank/DDBJ databases">
        <title>Phylogenomic reconstructions and comparative analyses of Kickxellomycotina fungi.</title>
        <authorList>
            <person name="Reynolds N.K."/>
            <person name="Stajich J.E."/>
            <person name="Barry K."/>
            <person name="Grigoriev I.V."/>
            <person name="Crous P."/>
            <person name="Smith M.E."/>
        </authorList>
    </citation>
    <scope>NUCLEOTIDE SEQUENCE</scope>
    <source>
        <strain evidence="1">CBS 109367</strain>
    </source>
</reference>
<sequence>MTLLSPIQRLPLHIVKIIVDHVVGSSRLALDGVCKYLQEYEDLLKPLKWVSRNFRAIAFSALHSHGLVSMIGPEIENNLVLPISFGNQPQRVIRNLEVELDERLIHSGQTLDLLALVPCGKCVIPFVQTLTFLFVSSDPDPNEETNWVTAEVHINVFVYRIKLMAPRVSEIKVRPRYFGRPFQVTRHFGNLITQLFNITGRVDYTDVGNTVLPVELSLERIVDLTRVKLTLTSGTYDSGQFMQLTRQSAATLQIIDIESRAIAVCDLVRDSAGGYVTYPSLFKLRVVQSMDSNTRRRLSISNDVVLFPRLRSLFVRPYYSFVDDAAFRGNANVLESLDLMLDGLTVSMLHQRSVFSANSHPKLQQVNLVYFDGYLPDCFTTLAEYMRFALSIGPMASARGLSGVFGKTGLMPGLPLIGNHPCIQVLSLLNVPVSFWDVINLVRLLPLLTDFYAYPQSIGTLPSGVAKNKLVNYVRSTYAPMSRRFRCWHLKCVVYFSLEIAVRCVLLLALACPNMDYAAIAPHSRVAFMELMKRAIDSREFQPYAPRLRRLLFDGPLDC</sequence>
<dbReference type="Proteomes" id="UP001151516">
    <property type="component" value="Unassembled WGS sequence"/>
</dbReference>
<gene>
    <name evidence="1" type="ORF">IWW39_003568</name>
</gene>
<organism evidence="1 2">
    <name type="scientific">Coemansia spiralis</name>
    <dbReference type="NCBI Taxonomy" id="417178"/>
    <lineage>
        <taxon>Eukaryota</taxon>
        <taxon>Fungi</taxon>
        <taxon>Fungi incertae sedis</taxon>
        <taxon>Zoopagomycota</taxon>
        <taxon>Kickxellomycotina</taxon>
        <taxon>Kickxellomycetes</taxon>
        <taxon>Kickxellales</taxon>
        <taxon>Kickxellaceae</taxon>
        <taxon>Coemansia</taxon>
    </lineage>
</organism>
<accession>A0A9W8L4H6</accession>
<dbReference type="OrthoDB" id="5521008at2759"/>
<keyword evidence="2" id="KW-1185">Reference proteome</keyword>
<evidence type="ECO:0000313" key="2">
    <source>
        <dbReference type="Proteomes" id="UP001151516"/>
    </source>
</evidence>
<protein>
    <submittedName>
        <fullName evidence="1">Uncharacterized protein</fullName>
    </submittedName>
</protein>